<evidence type="ECO:0000313" key="2">
    <source>
        <dbReference type="Proteomes" id="UP000236895"/>
    </source>
</evidence>
<organism evidence="1 2">
    <name type="scientific">Candidatus Liberibacter solanacearum</name>
    <dbReference type="NCBI Taxonomy" id="556287"/>
    <lineage>
        <taxon>Bacteria</taxon>
        <taxon>Pseudomonadati</taxon>
        <taxon>Pseudomonadota</taxon>
        <taxon>Alphaproteobacteria</taxon>
        <taxon>Hyphomicrobiales</taxon>
        <taxon>Rhizobiaceae</taxon>
        <taxon>Liberibacter</taxon>
    </lineage>
</organism>
<dbReference type="RefSeq" id="WP_103847393.1">
    <property type="nucleotide sequence ID" value="NZ_PKRU02000028.1"/>
</dbReference>
<comment type="caution">
    <text evidence="1">The sequence shown here is derived from an EMBL/GenBank/DDBJ whole genome shotgun (WGS) entry which is preliminary data.</text>
</comment>
<dbReference type="Proteomes" id="UP000236895">
    <property type="component" value="Unassembled WGS sequence"/>
</dbReference>
<proteinExistence type="predicted"/>
<protein>
    <submittedName>
        <fullName evidence="1">Uncharacterized protein</fullName>
    </submittedName>
</protein>
<accession>A0A3R7TIZ0</accession>
<sequence>MIDPQFEPDTRDKKGIVKERKLITSAKFKNEDVKYVLPFFCKSAVVFAQRKQLKYSIYPSEYSDVKLFLEISFGAVIKEPQKILGLEITHGSLK</sequence>
<name>A0A3R7TIZ0_9HYPH</name>
<dbReference type="EMBL" id="PKRU02000028">
    <property type="protein sequence ID" value="RPD37006.1"/>
    <property type="molecule type" value="Genomic_DNA"/>
</dbReference>
<reference evidence="1 2" key="1">
    <citation type="submission" date="2018-11" db="EMBL/GenBank/DDBJ databases">
        <title>Genome Analysis of Haplotype D of Candidatus Liberibacter Solanacearum.</title>
        <authorList>
            <person name="Katsir L."/>
            <person name="Ruan Z."/>
            <person name="Santos Garcia D."/>
            <person name="Piasezky A."/>
            <person name="Jiang J."/>
            <person name="Sela N."/>
            <person name="Freilich S."/>
            <person name="Bahar O."/>
        </authorList>
    </citation>
    <scope>NUCLEOTIDE SEQUENCE [LARGE SCALE GENOMIC DNA]</scope>
    <source>
        <strain evidence="2">haplotype D1</strain>
    </source>
</reference>
<dbReference type="AlphaFoldDB" id="A0A3R7TIZ0"/>
<gene>
    <name evidence="1" type="ORF">C0030_004715</name>
</gene>
<evidence type="ECO:0000313" key="1">
    <source>
        <dbReference type="EMBL" id="RPD37006.1"/>
    </source>
</evidence>